<feature type="compositionally biased region" description="Acidic residues" evidence="3">
    <location>
        <begin position="541"/>
        <end position="550"/>
    </location>
</feature>
<evidence type="ECO:0000259" key="4">
    <source>
        <dbReference type="PROSITE" id="PS51082"/>
    </source>
</evidence>
<dbReference type="EMBL" id="DF237398">
    <property type="protein sequence ID" value="GAQ88655.1"/>
    <property type="molecule type" value="Genomic_DNA"/>
</dbReference>
<feature type="region of interest" description="Disordered" evidence="3">
    <location>
        <begin position="177"/>
        <end position="215"/>
    </location>
</feature>
<gene>
    <name evidence="5" type="ORF">KFL_004490020</name>
</gene>
<feature type="compositionally biased region" description="Basic and acidic residues" evidence="3">
    <location>
        <begin position="424"/>
        <end position="439"/>
    </location>
</feature>
<evidence type="ECO:0000256" key="3">
    <source>
        <dbReference type="SAM" id="MobiDB-lite"/>
    </source>
</evidence>
<dbReference type="PROSITE" id="PS51082">
    <property type="entry name" value="WH2"/>
    <property type="match status" value="1"/>
</dbReference>
<dbReference type="Proteomes" id="UP000054558">
    <property type="component" value="Unassembled WGS sequence"/>
</dbReference>
<feature type="compositionally biased region" description="Pro residues" evidence="3">
    <location>
        <begin position="280"/>
        <end position="292"/>
    </location>
</feature>
<dbReference type="GO" id="GO:0032456">
    <property type="term" value="P:endocytic recycling"/>
    <property type="evidence" value="ECO:0000318"/>
    <property type="project" value="GO_Central"/>
</dbReference>
<sequence>MAAQVHEVPVVAHGLRPAETYAQLCQALQALQSTATAVFDLVESRVESERGRLRAISSRIRSAEAKIASLTGSTKAITIYSSAKYPAQHNIDYEPVFGIRTARTDGPQQAIPSAIPFRGDRQARPQGTEEALELFRFFSAAANQAPIKDEKTERPRIPADLRSTANLLLFDTTESILDRPAAPQSGRSQQASPLRGQKPKEPKPKASPSKPPRTIIQGDVLAVDDLEQFAFRPTLEAVPALDLPSVLPDLPMIADISWTGGAEDEDGAGSLASERNAGSEPPPSSAPSPPPSTSDRATPPNPHPPVQTPHSDVSPTSASSSSSERTRPTPSPAAPPLPNDPPSVAAASSPPPGATTETTGRAPGLGRDAASGSQRSLSPPPAPPPPPPPPPKGEPSPPVPAIAGDSARQALLASIRSPGVRLRKVSDDRSRTPSPRREMMAALKDAPGSEGAGTRGRSASSPPPMGDMFAEMASHLMSRRLSMKGGLQSAGKEVERGATETAVRFASPPRHVEPSPQPLPVKTPALAALVAQRSTRKSIESDEEDDEWDD</sequence>
<evidence type="ECO:0000256" key="1">
    <source>
        <dbReference type="ARBA" id="ARBA00005602"/>
    </source>
</evidence>
<keyword evidence="2" id="KW-0009">Actin-binding</keyword>
<organism evidence="5 6">
    <name type="scientific">Klebsormidium nitens</name>
    <name type="common">Green alga</name>
    <name type="synonym">Ulothrix nitens</name>
    <dbReference type="NCBI Taxonomy" id="105231"/>
    <lineage>
        <taxon>Eukaryota</taxon>
        <taxon>Viridiplantae</taxon>
        <taxon>Streptophyta</taxon>
        <taxon>Klebsormidiophyceae</taxon>
        <taxon>Klebsormidiales</taxon>
        <taxon>Klebsormidiaceae</taxon>
        <taxon>Klebsormidium</taxon>
    </lineage>
</organism>
<dbReference type="InterPro" id="IPR028290">
    <property type="entry name" value="WASH1"/>
</dbReference>
<comment type="similarity">
    <text evidence="1">Belongs to the WASH1 family.</text>
</comment>
<dbReference type="OMA" id="SMDSPYE"/>
<dbReference type="STRING" id="105231.A0A1Y1ICG5"/>
<dbReference type="InterPro" id="IPR003124">
    <property type="entry name" value="WH2_dom"/>
</dbReference>
<dbReference type="GO" id="GO:0071203">
    <property type="term" value="C:WASH complex"/>
    <property type="evidence" value="ECO:0000318"/>
    <property type="project" value="GO_Central"/>
</dbReference>
<dbReference type="GO" id="GO:0006887">
    <property type="term" value="P:exocytosis"/>
    <property type="evidence" value="ECO:0000318"/>
    <property type="project" value="GO_Central"/>
</dbReference>
<accession>A0A1Y1ICG5</accession>
<name>A0A1Y1ICG5_KLENI</name>
<dbReference type="GO" id="GO:0003779">
    <property type="term" value="F:actin binding"/>
    <property type="evidence" value="ECO:0007669"/>
    <property type="project" value="UniProtKB-KW"/>
</dbReference>
<dbReference type="Pfam" id="PF11945">
    <property type="entry name" value="WASH_WAHD"/>
    <property type="match status" value="1"/>
</dbReference>
<dbReference type="GO" id="GO:0005769">
    <property type="term" value="C:early endosome"/>
    <property type="evidence" value="ECO:0000318"/>
    <property type="project" value="GO_Central"/>
</dbReference>
<evidence type="ECO:0000313" key="6">
    <source>
        <dbReference type="Proteomes" id="UP000054558"/>
    </source>
</evidence>
<feature type="region of interest" description="Disordered" evidence="3">
    <location>
        <begin position="531"/>
        <end position="550"/>
    </location>
</feature>
<dbReference type="PANTHER" id="PTHR23331:SF1">
    <property type="entry name" value="WASH COMPLEX SUBUNIT 1"/>
    <property type="match status" value="1"/>
</dbReference>
<feature type="compositionally biased region" description="Pro residues" evidence="3">
    <location>
        <begin position="329"/>
        <end position="341"/>
    </location>
</feature>
<protein>
    <submittedName>
        <fullName evidence="5">WASD domain containing protein</fullName>
    </submittedName>
</protein>
<dbReference type="AlphaFoldDB" id="A0A1Y1ICG5"/>
<dbReference type="OrthoDB" id="307871at2759"/>
<feature type="region of interest" description="Disordered" evidence="3">
    <location>
        <begin position="259"/>
        <end position="468"/>
    </location>
</feature>
<feature type="compositionally biased region" description="Low complexity" evidence="3">
    <location>
        <begin position="342"/>
        <end position="364"/>
    </location>
</feature>
<evidence type="ECO:0000313" key="5">
    <source>
        <dbReference type="EMBL" id="GAQ88655.1"/>
    </source>
</evidence>
<feature type="compositionally biased region" description="Pro residues" evidence="3">
    <location>
        <begin position="378"/>
        <end position="400"/>
    </location>
</feature>
<proteinExistence type="inferred from homology"/>
<dbReference type="InterPro" id="IPR021854">
    <property type="entry name" value="WASH1_WAHD"/>
</dbReference>
<feature type="compositionally biased region" description="Low complexity" evidence="3">
    <location>
        <begin position="308"/>
        <end position="323"/>
    </location>
</feature>
<reference evidence="5 6" key="1">
    <citation type="journal article" date="2014" name="Nat. Commun.">
        <title>Klebsormidium flaccidum genome reveals primary factors for plant terrestrial adaptation.</title>
        <authorList>
            <person name="Hori K."/>
            <person name="Maruyama F."/>
            <person name="Fujisawa T."/>
            <person name="Togashi T."/>
            <person name="Yamamoto N."/>
            <person name="Seo M."/>
            <person name="Sato S."/>
            <person name="Yamada T."/>
            <person name="Mori H."/>
            <person name="Tajima N."/>
            <person name="Moriyama T."/>
            <person name="Ikeuchi M."/>
            <person name="Watanabe M."/>
            <person name="Wada H."/>
            <person name="Kobayashi K."/>
            <person name="Saito M."/>
            <person name="Masuda T."/>
            <person name="Sasaki-Sekimoto Y."/>
            <person name="Mashiguchi K."/>
            <person name="Awai K."/>
            <person name="Shimojima M."/>
            <person name="Masuda S."/>
            <person name="Iwai M."/>
            <person name="Nobusawa T."/>
            <person name="Narise T."/>
            <person name="Kondo S."/>
            <person name="Saito H."/>
            <person name="Sato R."/>
            <person name="Murakawa M."/>
            <person name="Ihara Y."/>
            <person name="Oshima-Yamada Y."/>
            <person name="Ohtaka K."/>
            <person name="Satoh M."/>
            <person name="Sonobe K."/>
            <person name="Ishii M."/>
            <person name="Ohtani R."/>
            <person name="Kanamori-Sato M."/>
            <person name="Honoki R."/>
            <person name="Miyazaki D."/>
            <person name="Mochizuki H."/>
            <person name="Umetsu J."/>
            <person name="Higashi K."/>
            <person name="Shibata D."/>
            <person name="Kamiya Y."/>
            <person name="Sato N."/>
            <person name="Nakamura Y."/>
            <person name="Tabata S."/>
            <person name="Ida S."/>
            <person name="Kurokawa K."/>
            <person name="Ohta H."/>
        </authorList>
    </citation>
    <scope>NUCLEOTIDE SEQUENCE [LARGE SCALE GENOMIC DNA]</scope>
    <source>
        <strain evidence="5 6">NIES-2285</strain>
    </source>
</reference>
<dbReference type="GO" id="GO:0005829">
    <property type="term" value="C:cytosol"/>
    <property type="evidence" value="ECO:0007669"/>
    <property type="project" value="GOC"/>
</dbReference>
<dbReference type="GO" id="GO:0034314">
    <property type="term" value="P:Arp2/3 complex-mediated actin nucleation"/>
    <property type="evidence" value="ECO:0000318"/>
    <property type="project" value="GO_Central"/>
</dbReference>
<dbReference type="GO" id="GO:0055037">
    <property type="term" value="C:recycling endosome"/>
    <property type="evidence" value="ECO:0000318"/>
    <property type="project" value="GO_Central"/>
</dbReference>
<feature type="domain" description="WH2" evidence="4">
    <location>
        <begin position="407"/>
        <end position="425"/>
    </location>
</feature>
<dbReference type="GO" id="GO:0042147">
    <property type="term" value="P:retrograde transport, endosome to Golgi"/>
    <property type="evidence" value="ECO:0000318"/>
    <property type="project" value="GO_Central"/>
</dbReference>
<keyword evidence="6" id="KW-1185">Reference proteome</keyword>
<evidence type="ECO:0000256" key="2">
    <source>
        <dbReference type="ARBA" id="ARBA00023203"/>
    </source>
</evidence>
<dbReference type="GO" id="GO:0043015">
    <property type="term" value="F:gamma-tubulin binding"/>
    <property type="evidence" value="ECO:0000318"/>
    <property type="project" value="GO_Central"/>
</dbReference>
<dbReference type="PANTHER" id="PTHR23331">
    <property type="entry name" value="CXYORF1"/>
    <property type="match status" value="1"/>
</dbReference>
<dbReference type="GO" id="GO:0043014">
    <property type="term" value="F:alpha-tubulin binding"/>
    <property type="evidence" value="ECO:0000318"/>
    <property type="project" value="GO_Central"/>
</dbReference>